<protein>
    <submittedName>
        <fullName evidence="2">Uncharacterized protein</fullName>
    </submittedName>
</protein>
<evidence type="ECO:0000313" key="2">
    <source>
        <dbReference type="EMBL" id="KAK1933499.1"/>
    </source>
</evidence>
<proteinExistence type="inferred from homology"/>
<comment type="similarity">
    <text evidence="1">Belongs to the sel-1 family.</text>
</comment>
<dbReference type="Pfam" id="PF08238">
    <property type="entry name" value="Sel1"/>
    <property type="match status" value="8"/>
</dbReference>
<dbReference type="PANTHER" id="PTHR11102">
    <property type="entry name" value="SEL-1-LIKE PROTEIN"/>
    <property type="match status" value="1"/>
</dbReference>
<dbReference type="PANTHER" id="PTHR11102:SF160">
    <property type="entry name" value="ERAD-ASSOCIATED E3 UBIQUITIN-PROTEIN LIGASE COMPONENT HRD3"/>
    <property type="match status" value="1"/>
</dbReference>
<dbReference type="SUPFAM" id="SSF81901">
    <property type="entry name" value="HCP-like"/>
    <property type="match status" value="3"/>
</dbReference>
<reference evidence="2" key="2">
    <citation type="submission" date="2021-05" db="EMBL/GenBank/DDBJ databases">
        <authorList>
            <person name="Pain A."/>
        </authorList>
    </citation>
    <scope>NUCLEOTIDE SEQUENCE</scope>
    <source>
        <strain evidence="2">1802A</strain>
    </source>
</reference>
<keyword evidence="3" id="KW-1185">Reference proteome</keyword>
<dbReference type="InterPro" id="IPR050767">
    <property type="entry name" value="Sel1_AlgK"/>
</dbReference>
<sequence>MERQHRRGATCALILAVVVAVFNARSIDAKNEWKLDSDRVRQLHDALIIRYGGGMQRGNLASSFELFQEVGCHPWNIFATQLSMGPVDDVTVQCWHEMAKIYLFGLDYLYFWKRRDFGKAMELFKKAADRDHAAAQYYVSFLSTLEVTGVLARNDKQSKLYLKRAASQNYVPAILTLSYRYLYGNGCKQDVSLAIALYKKALRLNGRQNDLLTYMTPSEELHLTDKSIHAFTTSISQNMPGEERQRKDALRYWEGKASAGDGLAMYEMGKLMENNPAADAEVAKLYERASDQGVVAATRDVGLCYMNGIGVPQNGEKAIQYLTKAVDMGDHEAAKYLGYIYYTGIEKPEEGKPIKRNDELALKYFMMAAANEVPEAMYFVGEILSSRGKSVIAIRSQTSLSAAFEMYRAAADYGLMQALARETEMLEKGIGVRQNILQAALNYKRLAEESFAITTIKDGFYTYTEKDYVSCFLHNALAAFAGVQAAQFNMGQLALKGKGINAVANSNNMVNAALTQCYRQGDARALYSLGRLAEESGRSKVAADLYTKGFKGGDFRCLDPLASILGKDNDTLDKAIALLQHKQYRTAFDNAEDDTRTEIAKTFDKWRTWRRIYTLKAKRALAYYMNDDKSAL</sequence>
<evidence type="ECO:0000256" key="1">
    <source>
        <dbReference type="ARBA" id="ARBA00038101"/>
    </source>
</evidence>
<comment type="caution">
    <text evidence="2">The sequence shown here is derived from an EMBL/GenBank/DDBJ whole genome shotgun (WGS) entry which is preliminary data.</text>
</comment>
<accession>A0AAD9G7V7</accession>
<dbReference type="Gene3D" id="1.25.40.10">
    <property type="entry name" value="Tetratricopeptide repeat domain"/>
    <property type="match status" value="3"/>
</dbReference>
<reference evidence="2" key="1">
    <citation type="journal article" date="2014" name="Nucleic Acids Res.">
        <title>The evolutionary dynamics of variant antigen genes in Babesia reveal a history of genomic innovation underlying host-parasite interaction.</title>
        <authorList>
            <person name="Jackson A.P."/>
            <person name="Otto T.D."/>
            <person name="Darby A."/>
            <person name="Ramaprasad A."/>
            <person name="Xia D."/>
            <person name="Echaide I.E."/>
            <person name="Farber M."/>
            <person name="Gahlot S."/>
            <person name="Gamble J."/>
            <person name="Gupta D."/>
            <person name="Gupta Y."/>
            <person name="Jackson L."/>
            <person name="Malandrin L."/>
            <person name="Malas T.B."/>
            <person name="Moussa E."/>
            <person name="Nair M."/>
            <person name="Reid A.J."/>
            <person name="Sanders M."/>
            <person name="Sharma J."/>
            <person name="Tracey A."/>
            <person name="Quail M.A."/>
            <person name="Weir W."/>
            <person name="Wastling J.M."/>
            <person name="Hall N."/>
            <person name="Willadsen P."/>
            <person name="Lingelbach K."/>
            <person name="Shiels B."/>
            <person name="Tait A."/>
            <person name="Berriman M."/>
            <person name="Allred D.R."/>
            <person name="Pain A."/>
        </authorList>
    </citation>
    <scope>NUCLEOTIDE SEQUENCE</scope>
    <source>
        <strain evidence="2">1802A</strain>
    </source>
</reference>
<dbReference type="Proteomes" id="UP001195914">
    <property type="component" value="Unassembled WGS sequence"/>
</dbReference>
<dbReference type="InterPro" id="IPR011990">
    <property type="entry name" value="TPR-like_helical_dom_sf"/>
</dbReference>
<dbReference type="InterPro" id="IPR006597">
    <property type="entry name" value="Sel1-like"/>
</dbReference>
<dbReference type="AlphaFoldDB" id="A0AAD9G7V7"/>
<name>A0AAD9G7V7_BABDI</name>
<dbReference type="SMART" id="SM00671">
    <property type="entry name" value="SEL1"/>
    <property type="match status" value="8"/>
</dbReference>
<evidence type="ECO:0000313" key="3">
    <source>
        <dbReference type="Proteomes" id="UP001195914"/>
    </source>
</evidence>
<dbReference type="EMBL" id="JAHBMH010000073">
    <property type="protein sequence ID" value="KAK1933499.1"/>
    <property type="molecule type" value="Genomic_DNA"/>
</dbReference>
<organism evidence="2 3">
    <name type="scientific">Babesia divergens</name>
    <dbReference type="NCBI Taxonomy" id="32595"/>
    <lineage>
        <taxon>Eukaryota</taxon>
        <taxon>Sar</taxon>
        <taxon>Alveolata</taxon>
        <taxon>Apicomplexa</taxon>
        <taxon>Aconoidasida</taxon>
        <taxon>Piroplasmida</taxon>
        <taxon>Babesiidae</taxon>
        <taxon>Babesia</taxon>
    </lineage>
</organism>
<gene>
    <name evidence="2" type="ORF">X943_003920</name>
</gene>